<dbReference type="eggNOG" id="ENOG502SYD2">
    <property type="taxonomic scope" value="Eukaryota"/>
</dbReference>
<dbReference type="AlphaFoldDB" id="G3JGF2"/>
<evidence type="ECO:0000313" key="3">
    <source>
        <dbReference type="EMBL" id="EGX92369.1"/>
    </source>
</evidence>
<name>G3JGF2_CORMM</name>
<organism evidence="3 4">
    <name type="scientific">Cordyceps militaris (strain CM01)</name>
    <name type="common">Caterpillar fungus</name>
    <dbReference type="NCBI Taxonomy" id="983644"/>
    <lineage>
        <taxon>Eukaryota</taxon>
        <taxon>Fungi</taxon>
        <taxon>Dikarya</taxon>
        <taxon>Ascomycota</taxon>
        <taxon>Pezizomycotina</taxon>
        <taxon>Sordariomycetes</taxon>
        <taxon>Hypocreomycetidae</taxon>
        <taxon>Hypocreales</taxon>
        <taxon>Cordycipitaceae</taxon>
        <taxon>Cordyceps</taxon>
    </lineage>
</organism>
<gene>
    <name evidence="3" type="ORF">CCM_03742</name>
</gene>
<keyword evidence="2" id="KW-1133">Transmembrane helix</keyword>
<evidence type="ECO:0000256" key="1">
    <source>
        <dbReference type="SAM" id="MobiDB-lite"/>
    </source>
</evidence>
<evidence type="ECO:0000256" key="2">
    <source>
        <dbReference type="SAM" id="Phobius"/>
    </source>
</evidence>
<feature type="transmembrane region" description="Helical" evidence="2">
    <location>
        <begin position="67"/>
        <end position="88"/>
    </location>
</feature>
<dbReference type="HOGENOM" id="CLU_590534_0_0_1"/>
<keyword evidence="2" id="KW-0812">Transmembrane</keyword>
<dbReference type="InterPro" id="IPR012334">
    <property type="entry name" value="Pectin_lyas_fold"/>
</dbReference>
<dbReference type="Gene3D" id="2.160.20.10">
    <property type="entry name" value="Single-stranded right-handed beta-helix, Pectin lyase-like"/>
    <property type="match status" value="3"/>
</dbReference>
<proteinExistence type="predicted"/>
<reference evidence="3 4" key="1">
    <citation type="journal article" date="2011" name="Genome Biol.">
        <title>Genome sequence of the insect pathogenic fungus Cordyceps militaris, a valued traditional Chinese medicine.</title>
        <authorList>
            <person name="Zheng P."/>
            <person name="Xia Y."/>
            <person name="Xiao G."/>
            <person name="Xiong C."/>
            <person name="Hu X."/>
            <person name="Zhang S."/>
            <person name="Zheng H."/>
            <person name="Huang Y."/>
            <person name="Zhou Y."/>
            <person name="Wang S."/>
            <person name="Zhao G.P."/>
            <person name="Liu X."/>
            <person name="St Leger R.J."/>
            <person name="Wang C."/>
        </authorList>
    </citation>
    <scope>NUCLEOTIDE SEQUENCE [LARGE SCALE GENOMIC DNA]</scope>
    <source>
        <strain evidence="3 4">CM01</strain>
    </source>
</reference>
<protein>
    <submittedName>
        <fullName evidence="3">Exo-beta-1,3-glucanase</fullName>
    </submittedName>
</protein>
<dbReference type="OrthoDB" id="4186592at2759"/>
<feature type="transmembrane region" description="Helical" evidence="2">
    <location>
        <begin position="132"/>
        <end position="151"/>
    </location>
</feature>
<keyword evidence="4" id="KW-1185">Reference proteome</keyword>
<dbReference type="Proteomes" id="UP000001610">
    <property type="component" value="Unassembled WGS sequence"/>
</dbReference>
<dbReference type="InParanoid" id="G3JGF2"/>
<evidence type="ECO:0000313" key="4">
    <source>
        <dbReference type="Proteomes" id="UP000001610"/>
    </source>
</evidence>
<dbReference type="EMBL" id="JH126401">
    <property type="protein sequence ID" value="EGX92369.1"/>
    <property type="molecule type" value="Genomic_DNA"/>
</dbReference>
<dbReference type="VEuPathDB" id="FungiDB:CCM_03742"/>
<keyword evidence="2" id="KW-0472">Membrane</keyword>
<sequence length="463" mass="50726">MVFWCPGVWEQGYYNGKACEPCIKKYLSFSKEKRSYREVLRLNKFKIILYSIELNILLPTIKNSPFFFIKLFIYIFLAIIPLLTYLLVSISLKNNFKRVSFKYYLVVKNIIIIFNKEKNSITKSLKILAKTLIFKLITILAYTLFITVGILTENGSGGFISDLTFNSGNIIKGGSIAFNISSSGGLTGQGIKSVSIIDSEITNVEVSVLTNSAATAPNIILNNTKFTSATGKQYNGDKGSTKTGNVKAPARSKGLNNENGKLYVRSRPQYKKKSTGDFLITTTDSRCKNNASGNQAGCLNRFLSRAVEGGKIAYFPANVYTVGSTVYIPVGSIQGSGFFFSDITKPKVIVQVGKKGDDSHFHIGGALGTDLNIATCPRFSNKAANHDNDQSIVNQPNSSITQISIFAARSTLIESKVAPRASTGHIQTEAPYYQLNPRPPNPFHAGAHFPNNPDFSGYEVAAV</sequence>
<dbReference type="RefSeq" id="XP_006668953.1">
    <property type="nucleotide sequence ID" value="XM_006668890.1"/>
</dbReference>
<dbReference type="GeneID" id="18165765"/>
<accession>G3JGF2</accession>
<feature type="region of interest" description="Disordered" evidence="1">
    <location>
        <begin position="232"/>
        <end position="251"/>
    </location>
</feature>
<dbReference type="KEGG" id="cmt:CCM_03742"/>